<reference evidence="1 2" key="1">
    <citation type="submission" date="2020-01" db="EMBL/GenBank/DDBJ databases">
        <title>Genome sequence of a 1,3-propanediol producer, Clostridium butyricum S3.</title>
        <authorList>
            <person name="Zhou J."/>
        </authorList>
    </citation>
    <scope>NUCLEOTIDE SEQUENCE [LARGE SCALE GENOMIC DNA]</scope>
    <source>
        <strain evidence="1 2">S3</strain>
    </source>
</reference>
<comment type="caution">
    <text evidence="1">The sequence shown here is derived from an EMBL/GenBank/DDBJ whole genome shotgun (WGS) entry which is preliminary data.</text>
</comment>
<sequence>MNKIEYMIITKQEGSFCNSKSSFINLLQVDSSIKINNNIVSYKEQGTIIDIDFKVVTNEIKSKQERYFHITLINNDDSKNNSFRKLSEKIKEIAMKINPNKMKINTLWDDTGRNYAIQAYPLVNEVENLMRKLITQFMLVNVGMEWTSNSLHENLQNVVESRNDINELYEDDLFKTNFIDLVDVLFKKYRTLSVEKMNELLSKATNITELDLKQLKEFLPKSNWERYFSEKIKYGEDKLKSKWKILYDLRNNIAHNRYLNEEDYKKINGITLELKGIIQKTIDNLNNINLTEDEKEDIITTYMSKNLVHRGYIAEEAVARWYSQKFKCNTLKFNTDFKRNYDFSISIKDNVEIAVNIKYSRLANIRMIIRDQIKRFKNNDEFNEQHLVLVLSDNIEVDSILDRTDEMPFKLIVGYLNSFNEFVEIANIMSTVPEPNLV</sequence>
<evidence type="ECO:0000313" key="2">
    <source>
        <dbReference type="Proteomes" id="UP000474042"/>
    </source>
</evidence>
<name>A0A6L9EN81_CLOBU</name>
<evidence type="ECO:0000313" key="1">
    <source>
        <dbReference type="EMBL" id="NAS18060.1"/>
    </source>
</evidence>
<organism evidence="1 2">
    <name type="scientific">Clostridium butyricum</name>
    <dbReference type="NCBI Taxonomy" id="1492"/>
    <lineage>
        <taxon>Bacteria</taxon>
        <taxon>Bacillati</taxon>
        <taxon>Bacillota</taxon>
        <taxon>Clostridia</taxon>
        <taxon>Eubacteriales</taxon>
        <taxon>Clostridiaceae</taxon>
        <taxon>Clostridium</taxon>
    </lineage>
</organism>
<proteinExistence type="predicted"/>
<accession>A0A6L9EN81</accession>
<dbReference type="EMBL" id="WOFV02000024">
    <property type="protein sequence ID" value="NAS18060.1"/>
    <property type="molecule type" value="Genomic_DNA"/>
</dbReference>
<protein>
    <submittedName>
        <fullName evidence="1">Uncharacterized protein</fullName>
    </submittedName>
</protein>
<dbReference type="Proteomes" id="UP000474042">
    <property type="component" value="Unassembled WGS sequence"/>
</dbReference>
<gene>
    <name evidence="1" type="ORF">GND98_009285</name>
</gene>
<dbReference type="AlphaFoldDB" id="A0A6L9EN81"/>